<dbReference type="RefSeq" id="WP_308868064.1">
    <property type="nucleotide sequence ID" value="NZ_JAVFWO010000003.1"/>
</dbReference>
<dbReference type="EMBL" id="JAVFWO010000003">
    <property type="protein sequence ID" value="MDQ7878518.1"/>
    <property type="molecule type" value="Genomic_DNA"/>
</dbReference>
<evidence type="ECO:0008006" key="3">
    <source>
        <dbReference type="Google" id="ProtNLM"/>
    </source>
</evidence>
<name>A0ABU0Z1R1_9MICO</name>
<sequence length="182" mass="18858">MNFPLADLTGAADLLGDTLGSALGSEAHRALSHRELVDALGVIERMGRITDAARIAFGGEVGRRADSEFGDDAITAQFGCVSAQELVERATLVSGATARARLRDAKAITRRVTLTGQTRPAPLEHARAALASGRLSADALTTIVDALRPLLGRCSVDELDAAEFELVGGGGGCCRGAGLRHP</sequence>
<proteinExistence type="predicted"/>
<organism evidence="1 2">
    <name type="scientific">Microbacterium psychrotolerans</name>
    <dbReference type="NCBI Taxonomy" id="3068321"/>
    <lineage>
        <taxon>Bacteria</taxon>
        <taxon>Bacillati</taxon>
        <taxon>Actinomycetota</taxon>
        <taxon>Actinomycetes</taxon>
        <taxon>Micrococcales</taxon>
        <taxon>Microbacteriaceae</taxon>
        <taxon>Microbacterium</taxon>
    </lineage>
</organism>
<gene>
    <name evidence="1" type="ORF">Q9R08_11075</name>
</gene>
<dbReference type="Proteomes" id="UP001235133">
    <property type="component" value="Unassembled WGS sequence"/>
</dbReference>
<evidence type="ECO:0000313" key="1">
    <source>
        <dbReference type="EMBL" id="MDQ7878518.1"/>
    </source>
</evidence>
<comment type="caution">
    <text evidence="1">The sequence shown here is derived from an EMBL/GenBank/DDBJ whole genome shotgun (WGS) entry which is preliminary data.</text>
</comment>
<reference evidence="1 2" key="1">
    <citation type="submission" date="2023-08" db="EMBL/GenBank/DDBJ databases">
        <title>Microbacterium psychrotolerans sp. nov., a psychrotolerant bacterium isolated from soil in Heilongjiang Province, China.</title>
        <authorList>
            <person name="An P."/>
            <person name="Zhao D."/>
            <person name="Xiang H."/>
        </authorList>
    </citation>
    <scope>NUCLEOTIDE SEQUENCE [LARGE SCALE GENOMIC DNA]</scope>
    <source>
        <strain evidence="1 2">QXD-8</strain>
    </source>
</reference>
<accession>A0ABU0Z1R1</accession>
<protein>
    <recommendedName>
        <fullName evidence="3">DUF222 domain-containing protein</fullName>
    </recommendedName>
</protein>
<keyword evidence="2" id="KW-1185">Reference proteome</keyword>
<evidence type="ECO:0000313" key="2">
    <source>
        <dbReference type="Proteomes" id="UP001235133"/>
    </source>
</evidence>